<dbReference type="EMBL" id="RSEC01000035">
    <property type="protein sequence ID" value="RSD20842.1"/>
    <property type="molecule type" value="Genomic_DNA"/>
</dbReference>
<evidence type="ECO:0008006" key="3">
    <source>
        <dbReference type="Google" id="ProtNLM"/>
    </source>
</evidence>
<accession>A0A427TDI3</accession>
<evidence type="ECO:0000313" key="2">
    <source>
        <dbReference type="Proteomes" id="UP000267081"/>
    </source>
</evidence>
<sequence>MRAKGIGYDTGFERGGRFNRPFDPDLVRRELAIIHDDLHCTAVRLIGTDLDRIGFAAREAAALGLEVWFSPFPWDRRPEEILEQLADGASRAERLRAGGAEVVFVTGAELSLFNHGFLPGDGVEARVANLLAARDLVAGLPARVNEFLARAVKTVRARFGGRITYAAVPLEGVDWTPFDIVSVDAHRSKEVAGVYRDGIRTLVAPGKPVAITEFGVTPYRGAADLGARCGEIVEYEGTEPVRLKGEYVRDEEEQARYLRELLEVFTTEGVDAAFACTFVCYGLVHRADPAADLDMASWGVVKVLEEGNGETYPDVPWEPKAAFRALAECYAG</sequence>
<comment type="caution">
    <text evidence="1">The sequence shown here is derived from an EMBL/GenBank/DDBJ whole genome shotgun (WGS) entry which is preliminary data.</text>
</comment>
<evidence type="ECO:0000313" key="1">
    <source>
        <dbReference type="EMBL" id="RSD20842.1"/>
    </source>
</evidence>
<protein>
    <recommendedName>
        <fullName evidence="3">Abortive infection protein</fullName>
    </recommendedName>
</protein>
<dbReference type="RefSeq" id="WP_125307794.1">
    <property type="nucleotide sequence ID" value="NZ_RSEC01000035.1"/>
</dbReference>
<dbReference type="Proteomes" id="UP000267081">
    <property type="component" value="Unassembled WGS sequence"/>
</dbReference>
<reference evidence="1 2" key="1">
    <citation type="submission" date="2018-12" db="EMBL/GenBank/DDBJ databases">
        <title>Amycolatopsis eburnea sp. nov. actinomycete associate with arbuscular mycorrhiza fungal spore.</title>
        <authorList>
            <person name="Lumyong S."/>
            <person name="Chaiya L."/>
        </authorList>
    </citation>
    <scope>NUCLEOTIDE SEQUENCE [LARGE SCALE GENOMIC DNA]</scope>
    <source>
        <strain evidence="1 2">GLM-1</strain>
    </source>
</reference>
<name>A0A427TDI3_9PSEU</name>
<dbReference type="Gene3D" id="3.20.20.80">
    <property type="entry name" value="Glycosidases"/>
    <property type="match status" value="1"/>
</dbReference>
<dbReference type="SUPFAM" id="SSF51445">
    <property type="entry name" value="(Trans)glycosidases"/>
    <property type="match status" value="1"/>
</dbReference>
<keyword evidence="2" id="KW-1185">Reference proteome</keyword>
<proteinExistence type="predicted"/>
<dbReference type="AlphaFoldDB" id="A0A427TDI3"/>
<dbReference type="OrthoDB" id="151193at2"/>
<dbReference type="InterPro" id="IPR017853">
    <property type="entry name" value="GH"/>
</dbReference>
<organism evidence="1 2">
    <name type="scientific">Amycolatopsis eburnea</name>
    <dbReference type="NCBI Taxonomy" id="2267691"/>
    <lineage>
        <taxon>Bacteria</taxon>
        <taxon>Bacillati</taxon>
        <taxon>Actinomycetota</taxon>
        <taxon>Actinomycetes</taxon>
        <taxon>Pseudonocardiales</taxon>
        <taxon>Pseudonocardiaceae</taxon>
        <taxon>Amycolatopsis</taxon>
    </lineage>
</organism>
<gene>
    <name evidence="1" type="ORF">EIY87_12055</name>
</gene>